<dbReference type="Gene3D" id="3.10.20.90">
    <property type="entry name" value="Phosphatidylinositol 3-kinase Catalytic Subunit, Chain A, domain 1"/>
    <property type="match status" value="1"/>
</dbReference>
<proteinExistence type="predicted"/>
<sequence length="84" mass="9712">MLGLQRNAVIRLKSANQQMADDEVAERLTTTYVLRVKHDEKEYTLKYPGTKTVQEVKNDIYSLTDVPVRHQVSSPFTSVFFYDS</sequence>
<keyword evidence="2" id="KW-1185">Reference proteome</keyword>
<evidence type="ECO:0000313" key="2">
    <source>
        <dbReference type="Proteomes" id="UP000053240"/>
    </source>
</evidence>
<name>A0A0N1IQR1_PAPMA</name>
<dbReference type="Proteomes" id="UP000053240">
    <property type="component" value="Unassembled WGS sequence"/>
</dbReference>
<comment type="caution">
    <text evidence="1">The sequence shown here is derived from an EMBL/GenBank/DDBJ whole genome shotgun (WGS) entry which is preliminary data.</text>
</comment>
<protein>
    <submittedName>
        <fullName evidence="1">FAS-associated factor 1</fullName>
    </submittedName>
</protein>
<accession>A0A0N1IQR1</accession>
<dbReference type="InterPro" id="IPR029071">
    <property type="entry name" value="Ubiquitin-like_domsf"/>
</dbReference>
<dbReference type="STRING" id="76193.A0A0N1IQR1"/>
<reference evidence="1 2" key="1">
    <citation type="journal article" date="2015" name="Nat. Commun.">
        <title>Outbred genome sequencing and CRISPR/Cas9 gene editing in butterflies.</title>
        <authorList>
            <person name="Li X."/>
            <person name="Fan D."/>
            <person name="Zhang W."/>
            <person name="Liu G."/>
            <person name="Zhang L."/>
            <person name="Zhao L."/>
            <person name="Fang X."/>
            <person name="Chen L."/>
            <person name="Dong Y."/>
            <person name="Chen Y."/>
            <person name="Ding Y."/>
            <person name="Zhao R."/>
            <person name="Feng M."/>
            <person name="Zhu Y."/>
            <person name="Feng Y."/>
            <person name="Jiang X."/>
            <person name="Zhu D."/>
            <person name="Xiang H."/>
            <person name="Feng X."/>
            <person name="Li S."/>
            <person name="Wang J."/>
            <person name="Zhang G."/>
            <person name="Kronforst M.R."/>
            <person name="Wang W."/>
        </authorList>
    </citation>
    <scope>NUCLEOTIDE SEQUENCE [LARGE SCALE GENOMIC DNA]</scope>
    <source>
        <strain evidence="1">Ya'a_city_454_Pm</strain>
        <tissue evidence="1">Whole body</tissue>
    </source>
</reference>
<dbReference type="SUPFAM" id="SSF54236">
    <property type="entry name" value="Ubiquitin-like"/>
    <property type="match status" value="1"/>
</dbReference>
<evidence type="ECO:0000313" key="1">
    <source>
        <dbReference type="EMBL" id="KPJ21145.1"/>
    </source>
</evidence>
<organism evidence="1 2">
    <name type="scientific">Papilio machaon</name>
    <name type="common">Old World swallowtail butterfly</name>
    <dbReference type="NCBI Taxonomy" id="76193"/>
    <lineage>
        <taxon>Eukaryota</taxon>
        <taxon>Metazoa</taxon>
        <taxon>Ecdysozoa</taxon>
        <taxon>Arthropoda</taxon>
        <taxon>Hexapoda</taxon>
        <taxon>Insecta</taxon>
        <taxon>Pterygota</taxon>
        <taxon>Neoptera</taxon>
        <taxon>Endopterygota</taxon>
        <taxon>Lepidoptera</taxon>
        <taxon>Glossata</taxon>
        <taxon>Ditrysia</taxon>
        <taxon>Papilionoidea</taxon>
        <taxon>Papilionidae</taxon>
        <taxon>Papilioninae</taxon>
        <taxon>Papilio</taxon>
    </lineage>
</organism>
<gene>
    <name evidence="1" type="ORF">RR48_00085</name>
</gene>
<dbReference type="EMBL" id="LADJ01026981">
    <property type="protein sequence ID" value="KPJ21145.1"/>
    <property type="molecule type" value="Genomic_DNA"/>
</dbReference>
<dbReference type="AlphaFoldDB" id="A0A0N1IQR1"/>
<dbReference type="InParanoid" id="A0A0N1IQR1"/>